<evidence type="ECO:0000256" key="9">
    <source>
        <dbReference type="ARBA" id="ARBA00049152"/>
    </source>
</evidence>
<name>A0A1H9JJ80_9BACT</name>
<evidence type="ECO:0000313" key="13">
    <source>
        <dbReference type="EMBL" id="SEQ86833.1"/>
    </source>
</evidence>
<dbReference type="InterPro" id="IPR001095">
    <property type="entry name" value="Acetyl_CoA_COase_a_su"/>
</dbReference>
<evidence type="ECO:0000256" key="10">
    <source>
        <dbReference type="HAMAP-Rule" id="MF_00823"/>
    </source>
</evidence>
<keyword evidence="11" id="KW-0175">Coiled coil</keyword>
<accession>A0A1H9JJ80</accession>
<dbReference type="InterPro" id="IPR011763">
    <property type="entry name" value="COA_CT_C"/>
</dbReference>
<protein>
    <recommendedName>
        <fullName evidence="10">Acetyl-coenzyme A carboxylase carboxyl transferase subunit alpha</fullName>
        <shortName evidence="10">ACCase subunit alpha</shortName>
        <shortName evidence="10">Acetyl-CoA carboxylase carboxyltransferase subunit alpha</shortName>
        <ecNumber evidence="10">2.1.3.15</ecNumber>
    </recommendedName>
</protein>
<evidence type="ECO:0000256" key="11">
    <source>
        <dbReference type="SAM" id="Coils"/>
    </source>
</evidence>
<evidence type="ECO:0000256" key="5">
    <source>
        <dbReference type="ARBA" id="ARBA00022832"/>
    </source>
</evidence>
<dbReference type="NCBIfam" id="TIGR00513">
    <property type="entry name" value="accA"/>
    <property type="match status" value="1"/>
</dbReference>
<dbReference type="GO" id="GO:2001295">
    <property type="term" value="P:malonyl-CoA biosynthetic process"/>
    <property type="evidence" value="ECO:0007669"/>
    <property type="project" value="UniProtKB-UniRule"/>
</dbReference>
<keyword evidence="14" id="KW-1185">Reference proteome</keyword>
<gene>
    <name evidence="10" type="primary">accA</name>
    <name evidence="13" type="ORF">SAMN05444359_11796</name>
</gene>
<dbReference type="SUPFAM" id="SSF52096">
    <property type="entry name" value="ClpP/crotonase"/>
    <property type="match status" value="1"/>
</dbReference>
<comment type="catalytic activity">
    <reaction evidence="9 10">
        <text>N(6)-carboxybiotinyl-L-lysyl-[protein] + acetyl-CoA = N(6)-biotinyl-L-lysyl-[protein] + malonyl-CoA</text>
        <dbReference type="Rhea" id="RHEA:54728"/>
        <dbReference type="Rhea" id="RHEA-COMP:10505"/>
        <dbReference type="Rhea" id="RHEA-COMP:10506"/>
        <dbReference type="ChEBI" id="CHEBI:57288"/>
        <dbReference type="ChEBI" id="CHEBI:57384"/>
        <dbReference type="ChEBI" id="CHEBI:83144"/>
        <dbReference type="ChEBI" id="CHEBI:83145"/>
        <dbReference type="EC" id="2.1.3.15"/>
    </reaction>
</comment>
<keyword evidence="7 10" id="KW-0443">Lipid metabolism</keyword>
<evidence type="ECO:0000256" key="6">
    <source>
        <dbReference type="ARBA" id="ARBA00022840"/>
    </source>
</evidence>
<keyword evidence="3 10" id="KW-0808">Transferase</keyword>
<dbReference type="STRING" id="478744.SAMN05444359_11796"/>
<dbReference type="Proteomes" id="UP000199021">
    <property type="component" value="Unassembled WGS sequence"/>
</dbReference>
<evidence type="ECO:0000256" key="4">
    <source>
        <dbReference type="ARBA" id="ARBA00022741"/>
    </source>
</evidence>
<dbReference type="EMBL" id="FOFB01000017">
    <property type="protein sequence ID" value="SEQ86833.1"/>
    <property type="molecule type" value="Genomic_DNA"/>
</dbReference>
<comment type="function">
    <text evidence="10">Component of the acetyl coenzyme A carboxylase (ACC) complex. First, biotin carboxylase catalyzes the carboxylation of biotin on its carrier protein (BCCP) and then the CO(2) group is transferred by the carboxyltransferase to acetyl-CoA to form malonyl-CoA.</text>
</comment>
<comment type="subunit">
    <text evidence="10">Acetyl-CoA carboxylase is a heterohexamer composed of biotin carboxyl carrier protein (AccB), biotin carboxylase (AccC) and two subunits each of ACCase subunit alpha (AccA) and ACCase subunit beta (AccD).</text>
</comment>
<dbReference type="Gene3D" id="3.90.226.10">
    <property type="entry name" value="2-enoyl-CoA Hydratase, Chain A, domain 1"/>
    <property type="match status" value="1"/>
</dbReference>
<dbReference type="PROSITE" id="PS50989">
    <property type="entry name" value="COA_CT_CTER"/>
    <property type="match status" value="1"/>
</dbReference>
<proteinExistence type="inferred from homology"/>
<keyword evidence="2 10" id="KW-0444">Lipid biosynthesis</keyword>
<evidence type="ECO:0000256" key="1">
    <source>
        <dbReference type="ARBA" id="ARBA00004956"/>
    </source>
</evidence>
<dbReference type="PRINTS" id="PR01069">
    <property type="entry name" value="ACCCTRFRASEA"/>
</dbReference>
<keyword evidence="6 10" id="KW-0067">ATP-binding</keyword>
<dbReference type="NCBIfam" id="NF004344">
    <property type="entry name" value="PRK05724.1"/>
    <property type="match status" value="1"/>
</dbReference>
<reference evidence="14" key="1">
    <citation type="submission" date="2016-10" db="EMBL/GenBank/DDBJ databases">
        <authorList>
            <person name="Varghese N."/>
            <person name="Submissions S."/>
        </authorList>
    </citation>
    <scope>NUCLEOTIDE SEQUENCE [LARGE SCALE GENOMIC DNA]</scope>
    <source>
        <strain evidence="14">DSM 24740</strain>
    </source>
</reference>
<feature type="domain" description="CoA carboxyltransferase C-terminal" evidence="12">
    <location>
        <begin position="96"/>
        <end position="350"/>
    </location>
</feature>
<dbReference type="NCBIfam" id="NF041504">
    <property type="entry name" value="AccA_sub"/>
    <property type="match status" value="1"/>
</dbReference>
<dbReference type="InterPro" id="IPR029045">
    <property type="entry name" value="ClpP/crotonase-like_dom_sf"/>
</dbReference>
<keyword evidence="10" id="KW-0963">Cytoplasm</keyword>
<comment type="pathway">
    <text evidence="1 10">Lipid metabolism; malonyl-CoA biosynthesis; malonyl-CoA from acetyl-CoA: step 1/1.</text>
</comment>
<evidence type="ECO:0000256" key="3">
    <source>
        <dbReference type="ARBA" id="ARBA00022679"/>
    </source>
</evidence>
<evidence type="ECO:0000313" key="14">
    <source>
        <dbReference type="Proteomes" id="UP000199021"/>
    </source>
</evidence>
<evidence type="ECO:0000259" key="12">
    <source>
        <dbReference type="PROSITE" id="PS50989"/>
    </source>
</evidence>
<dbReference type="PANTHER" id="PTHR42853">
    <property type="entry name" value="ACETYL-COENZYME A CARBOXYLASE CARBOXYL TRANSFERASE SUBUNIT ALPHA"/>
    <property type="match status" value="1"/>
</dbReference>
<organism evidence="13 14">
    <name type="scientific">Neolewinella agarilytica</name>
    <dbReference type="NCBI Taxonomy" id="478744"/>
    <lineage>
        <taxon>Bacteria</taxon>
        <taxon>Pseudomonadati</taxon>
        <taxon>Bacteroidota</taxon>
        <taxon>Saprospiria</taxon>
        <taxon>Saprospirales</taxon>
        <taxon>Lewinellaceae</taxon>
        <taxon>Neolewinella</taxon>
    </lineage>
</organism>
<evidence type="ECO:0000256" key="2">
    <source>
        <dbReference type="ARBA" id="ARBA00022516"/>
    </source>
</evidence>
<dbReference type="Pfam" id="PF03255">
    <property type="entry name" value="ACCA"/>
    <property type="match status" value="1"/>
</dbReference>
<keyword evidence="4 10" id="KW-0547">Nucleotide-binding</keyword>
<keyword evidence="8 10" id="KW-0275">Fatty acid biosynthesis</keyword>
<comment type="similarity">
    <text evidence="10">Belongs to the AccA family.</text>
</comment>
<comment type="subcellular location">
    <subcellularLocation>
        <location evidence="10">Cytoplasm</location>
    </subcellularLocation>
</comment>
<dbReference type="GO" id="GO:0003989">
    <property type="term" value="F:acetyl-CoA carboxylase activity"/>
    <property type="evidence" value="ECO:0007669"/>
    <property type="project" value="InterPro"/>
</dbReference>
<dbReference type="EC" id="2.1.3.15" evidence="10"/>
<evidence type="ECO:0000256" key="8">
    <source>
        <dbReference type="ARBA" id="ARBA00023160"/>
    </source>
</evidence>
<dbReference type="InParanoid" id="A0A1H9JJ80"/>
<dbReference type="GO" id="GO:0009317">
    <property type="term" value="C:acetyl-CoA carboxylase complex"/>
    <property type="evidence" value="ECO:0007669"/>
    <property type="project" value="InterPro"/>
</dbReference>
<keyword evidence="5 10" id="KW-0276">Fatty acid metabolism</keyword>
<dbReference type="GO" id="GO:0016743">
    <property type="term" value="F:carboxyl- or carbamoyltransferase activity"/>
    <property type="evidence" value="ECO:0007669"/>
    <property type="project" value="UniProtKB-UniRule"/>
</dbReference>
<dbReference type="FunCoup" id="A0A1H9JJ80">
    <property type="interactions" value="243"/>
</dbReference>
<dbReference type="GO" id="GO:0005524">
    <property type="term" value="F:ATP binding"/>
    <property type="evidence" value="ECO:0007669"/>
    <property type="project" value="UniProtKB-KW"/>
</dbReference>
<evidence type="ECO:0000256" key="7">
    <source>
        <dbReference type="ARBA" id="ARBA00023098"/>
    </source>
</evidence>
<dbReference type="HAMAP" id="MF_00823">
    <property type="entry name" value="AcetylCoA_CT_alpha"/>
    <property type="match status" value="1"/>
</dbReference>
<dbReference type="GO" id="GO:0006633">
    <property type="term" value="P:fatty acid biosynthetic process"/>
    <property type="evidence" value="ECO:0007669"/>
    <property type="project" value="UniProtKB-KW"/>
</dbReference>
<sequence>MGCWEQLTYNCGSCRFQVASFKFQVAGLDGNLPLETCNLYNLPHKRYLCPALLKNRIKPMVFLEFERPLEKLYEQLEKVRQVEEDGVVDMKETIQELENRIRQTRKEIYSDLNGWQRVQLSRHPERPYSLFYIQQMCRKFVELHGDRYYGDDKAVVGGIGNLDGQTVVILGHQKGVSTKMRQYRNFGMANPEGYRKALRLMKMAERFGFPVITLIDTPGAYPGIEAEERGQAEAIARNLFEMAQLRVPIVCAVIGEGASGGAIGIGLGDHVMMLENTWYSVISPESCSSILWRSWDYKEQAAEALKLTAEDMLGFGIIDEIVKEPQGGAHGAPEEMAKSLKKQLKKAIAALQEKDVDTMIEERIEKYAAIGHVANRD</sequence>
<dbReference type="PANTHER" id="PTHR42853:SF3">
    <property type="entry name" value="ACETYL-COENZYME A CARBOXYLASE CARBOXYL TRANSFERASE SUBUNIT ALPHA, CHLOROPLASTIC"/>
    <property type="match status" value="1"/>
</dbReference>
<dbReference type="AlphaFoldDB" id="A0A1H9JJ80"/>
<dbReference type="UniPathway" id="UPA00655">
    <property type="reaction ID" value="UER00711"/>
</dbReference>
<feature type="coiled-coil region" evidence="11">
    <location>
        <begin position="80"/>
        <end position="107"/>
    </location>
</feature>